<accession>A0A1M7LFE9</accession>
<dbReference type="AlphaFoldDB" id="A0A1M7LFE9"/>
<name>A0A1M7LFE9_9BACI</name>
<dbReference type="STRING" id="1027249.SAMN05216179_1054"/>
<evidence type="ECO:0000313" key="2">
    <source>
        <dbReference type="Proteomes" id="UP000184184"/>
    </source>
</evidence>
<reference evidence="1 2" key="1">
    <citation type="submission" date="2016-11" db="EMBL/GenBank/DDBJ databases">
        <authorList>
            <person name="Jaros S."/>
            <person name="Januszkiewicz K."/>
            <person name="Wedrychowicz H."/>
        </authorList>
    </citation>
    <scope>NUCLEOTIDE SEQUENCE [LARGE SCALE GENOMIC DNA]</scope>
    <source>
        <strain evidence="1 2">CGMCC 1.10681</strain>
    </source>
</reference>
<dbReference type="Proteomes" id="UP000184184">
    <property type="component" value="Unassembled WGS sequence"/>
</dbReference>
<dbReference type="EMBL" id="FRCZ01000001">
    <property type="protein sequence ID" value="SHM76659.1"/>
    <property type="molecule type" value="Genomic_DNA"/>
</dbReference>
<organism evidence="1 2">
    <name type="scientific">Gracilibacillus kekensis</name>
    <dbReference type="NCBI Taxonomy" id="1027249"/>
    <lineage>
        <taxon>Bacteria</taxon>
        <taxon>Bacillati</taxon>
        <taxon>Bacillota</taxon>
        <taxon>Bacilli</taxon>
        <taxon>Bacillales</taxon>
        <taxon>Bacillaceae</taxon>
        <taxon>Gracilibacillus</taxon>
    </lineage>
</organism>
<sequence>MYGNQIVRLEQHDVMHLDICLGDGRNTSIGINKNTFYGG</sequence>
<protein>
    <submittedName>
        <fullName evidence="1">Uncharacterized protein</fullName>
    </submittedName>
</protein>
<gene>
    <name evidence="1" type="ORF">SAMN05216179_1054</name>
</gene>
<keyword evidence="2" id="KW-1185">Reference proteome</keyword>
<evidence type="ECO:0000313" key="1">
    <source>
        <dbReference type="EMBL" id="SHM76659.1"/>
    </source>
</evidence>
<proteinExistence type="predicted"/>